<dbReference type="EMBL" id="JBHLZU010000032">
    <property type="protein sequence ID" value="MFB9909065.1"/>
    <property type="molecule type" value="Genomic_DNA"/>
</dbReference>
<dbReference type="GO" id="GO:0008168">
    <property type="term" value="F:methyltransferase activity"/>
    <property type="evidence" value="ECO:0007669"/>
    <property type="project" value="UniProtKB-KW"/>
</dbReference>
<evidence type="ECO:0000256" key="1">
    <source>
        <dbReference type="SAM" id="Phobius"/>
    </source>
</evidence>
<accession>A0ABV6A7C6</accession>
<comment type="caution">
    <text evidence="2">The sequence shown here is derived from an EMBL/GenBank/DDBJ whole genome shotgun (WGS) entry which is preliminary data.</text>
</comment>
<keyword evidence="1" id="KW-0812">Transmembrane</keyword>
<dbReference type="InterPro" id="IPR029063">
    <property type="entry name" value="SAM-dependent_MTases_sf"/>
</dbReference>
<organism evidence="2 3">
    <name type="scientific">Allokutzneria oryzae</name>
    <dbReference type="NCBI Taxonomy" id="1378989"/>
    <lineage>
        <taxon>Bacteria</taxon>
        <taxon>Bacillati</taxon>
        <taxon>Actinomycetota</taxon>
        <taxon>Actinomycetes</taxon>
        <taxon>Pseudonocardiales</taxon>
        <taxon>Pseudonocardiaceae</taxon>
        <taxon>Allokutzneria</taxon>
    </lineage>
</organism>
<keyword evidence="2" id="KW-0489">Methyltransferase</keyword>
<proteinExistence type="predicted"/>
<name>A0ABV6A7C6_9PSEU</name>
<keyword evidence="3" id="KW-1185">Reference proteome</keyword>
<dbReference type="Proteomes" id="UP001589693">
    <property type="component" value="Unassembled WGS sequence"/>
</dbReference>
<gene>
    <name evidence="2" type="ORF">ACFFQA_34440</name>
</gene>
<dbReference type="SUPFAM" id="SSF53335">
    <property type="entry name" value="S-adenosyl-L-methionine-dependent methyltransferases"/>
    <property type="match status" value="1"/>
</dbReference>
<dbReference type="RefSeq" id="WP_377861421.1">
    <property type="nucleotide sequence ID" value="NZ_JBHLZU010000032.1"/>
</dbReference>
<evidence type="ECO:0000313" key="2">
    <source>
        <dbReference type="EMBL" id="MFB9909065.1"/>
    </source>
</evidence>
<protein>
    <submittedName>
        <fullName evidence="2">O-methyltransferase</fullName>
        <ecNumber evidence="2">2.1.1.-</ecNumber>
    </submittedName>
</protein>
<dbReference type="GO" id="GO:0032259">
    <property type="term" value="P:methylation"/>
    <property type="evidence" value="ECO:0007669"/>
    <property type="project" value="UniProtKB-KW"/>
</dbReference>
<dbReference type="Pfam" id="PF13578">
    <property type="entry name" value="Methyltransf_24"/>
    <property type="match status" value="1"/>
</dbReference>
<keyword evidence="1" id="KW-0472">Membrane</keyword>
<keyword evidence="2" id="KW-0808">Transferase</keyword>
<evidence type="ECO:0000313" key="3">
    <source>
        <dbReference type="Proteomes" id="UP001589693"/>
    </source>
</evidence>
<dbReference type="EC" id="2.1.1.-" evidence="2"/>
<reference evidence="2 3" key="1">
    <citation type="submission" date="2024-09" db="EMBL/GenBank/DDBJ databases">
        <authorList>
            <person name="Sun Q."/>
            <person name="Mori K."/>
        </authorList>
    </citation>
    <scope>NUCLEOTIDE SEQUENCE [LARGE SCALE GENOMIC DNA]</scope>
    <source>
        <strain evidence="2 3">TBRC 7907</strain>
    </source>
</reference>
<feature type="transmembrane region" description="Helical" evidence="1">
    <location>
        <begin position="45"/>
        <end position="65"/>
    </location>
</feature>
<dbReference type="Gene3D" id="3.40.50.150">
    <property type="entry name" value="Vaccinia Virus protein VP39"/>
    <property type="match status" value="1"/>
</dbReference>
<keyword evidence="1" id="KW-1133">Transmembrane helix</keyword>
<sequence>MDQTWDELTRWVQPTSPMPVGDGCAAAPDLLLYLMRWVRRRRPSLIVELGSGISTSWFAMALHTFGVPGRVVSLEHSDQYADQARHQLRALGLTHLAEVRLAPLEDVRLSGENHRWYRRSAWQSLRDCDLLFVDGPPGWSAPLARYPAVPLLADALAPGALVVLDDHDRPDEREIVDRWRQAYPSWSFSPLAHKKGTAVLHLPGGRA</sequence>